<dbReference type="Gene3D" id="3.90.226.10">
    <property type="entry name" value="2-enoyl-CoA Hydratase, Chain A, domain 1"/>
    <property type="match status" value="1"/>
</dbReference>
<dbReference type="OrthoDB" id="4407785at2759"/>
<evidence type="ECO:0000313" key="2">
    <source>
        <dbReference type="Proteomes" id="UP000234254"/>
    </source>
</evidence>
<evidence type="ECO:0000313" key="1">
    <source>
        <dbReference type="EMBL" id="PKY00528.1"/>
    </source>
</evidence>
<dbReference type="VEuPathDB" id="FungiDB:P168DRAFT_330346"/>
<dbReference type="AlphaFoldDB" id="A0A2I1CSD4"/>
<dbReference type="RefSeq" id="XP_024689122.1">
    <property type="nucleotide sequence ID" value="XM_024841578.1"/>
</dbReference>
<protein>
    <submittedName>
        <fullName evidence="1">Uncharacterized protein</fullName>
    </submittedName>
</protein>
<organism evidence="1 2">
    <name type="scientific">Aspergillus campestris (strain IBT 28561)</name>
    <dbReference type="NCBI Taxonomy" id="1392248"/>
    <lineage>
        <taxon>Eukaryota</taxon>
        <taxon>Fungi</taxon>
        <taxon>Dikarya</taxon>
        <taxon>Ascomycota</taxon>
        <taxon>Pezizomycotina</taxon>
        <taxon>Eurotiomycetes</taxon>
        <taxon>Eurotiomycetidae</taxon>
        <taxon>Eurotiales</taxon>
        <taxon>Aspergillaceae</taxon>
        <taxon>Aspergillus</taxon>
        <taxon>Aspergillus subgen. Circumdati</taxon>
    </lineage>
</organism>
<name>A0A2I1CSD4_ASPC2</name>
<reference evidence="1" key="1">
    <citation type="submission" date="2016-12" db="EMBL/GenBank/DDBJ databases">
        <title>The genomes of Aspergillus section Nigri reveals drivers in fungal speciation.</title>
        <authorList>
            <consortium name="DOE Joint Genome Institute"/>
            <person name="Vesth T.C."/>
            <person name="Nybo J."/>
            <person name="Theobald S."/>
            <person name="Brandl J."/>
            <person name="Frisvad J.C."/>
            <person name="Nielsen K.F."/>
            <person name="Lyhne E.K."/>
            <person name="Kogle M.E."/>
            <person name="Kuo A."/>
            <person name="Riley R."/>
            <person name="Clum A."/>
            <person name="Nolan M."/>
            <person name="Lipzen A."/>
            <person name="Salamov A."/>
            <person name="Henrissat B."/>
            <person name="Wiebenga A."/>
            <person name="De vries R.P."/>
            <person name="Grigoriev I.V."/>
            <person name="Mortensen U.H."/>
            <person name="Andersen M.R."/>
            <person name="Baker S.E."/>
        </authorList>
    </citation>
    <scope>NUCLEOTIDE SEQUENCE</scope>
    <source>
        <strain evidence="1">IBT 28561</strain>
    </source>
</reference>
<sequence>MSSTATNLTVDVLDYIGVIKLHASSATEPWTESLLTELITALRELDDHPRTVLTVITSEGPFRAAATRIREYIIGPLLGSNTVKIKQYYMRKFSRELLNLIISHHKDLAFALDNIPVWGGPAWVQGAVDLLAVASRTYIRSGEANTALESHNPHGLDTLGPALRHLLEDIDRLSDIAFSGEDTMAAAGWETGTVLTTEELRCALDAATASSERSVDWVVLDRFLGTMQHIASAGKARSGRIKSSL</sequence>
<dbReference type="Proteomes" id="UP000234254">
    <property type="component" value="Unassembled WGS sequence"/>
</dbReference>
<dbReference type="GeneID" id="36549102"/>
<dbReference type="EMBL" id="MSFM01000014">
    <property type="protein sequence ID" value="PKY00528.1"/>
    <property type="molecule type" value="Genomic_DNA"/>
</dbReference>
<gene>
    <name evidence="1" type="ORF">P168DRAFT_330346</name>
</gene>
<keyword evidence="2" id="KW-1185">Reference proteome</keyword>
<proteinExistence type="predicted"/>
<comment type="caution">
    <text evidence="1">The sequence shown here is derived from an EMBL/GenBank/DDBJ whole genome shotgun (WGS) entry which is preliminary data.</text>
</comment>
<accession>A0A2I1CSD4</accession>